<evidence type="ECO:0000256" key="4">
    <source>
        <dbReference type="SAM" id="SignalP"/>
    </source>
</evidence>
<feature type="signal peptide" evidence="4">
    <location>
        <begin position="1"/>
        <end position="25"/>
    </location>
</feature>
<keyword evidence="7" id="KW-1185">Reference proteome</keyword>
<dbReference type="Pfam" id="PF13458">
    <property type="entry name" value="Peripla_BP_6"/>
    <property type="match status" value="1"/>
</dbReference>
<evidence type="ECO:0000256" key="3">
    <source>
        <dbReference type="ARBA" id="ARBA00022970"/>
    </source>
</evidence>
<keyword evidence="2 4" id="KW-0732">Signal</keyword>
<dbReference type="EMBL" id="JALIDZ010000009">
    <property type="protein sequence ID" value="MCT8973931.1"/>
    <property type="molecule type" value="Genomic_DNA"/>
</dbReference>
<evidence type="ECO:0000313" key="7">
    <source>
        <dbReference type="Proteomes" id="UP001320898"/>
    </source>
</evidence>
<dbReference type="SUPFAM" id="SSF53822">
    <property type="entry name" value="Periplasmic binding protein-like I"/>
    <property type="match status" value="1"/>
</dbReference>
<organism evidence="6 7">
    <name type="scientific">Microbaculum marinisediminis</name>
    <dbReference type="NCBI Taxonomy" id="2931392"/>
    <lineage>
        <taxon>Bacteria</taxon>
        <taxon>Pseudomonadati</taxon>
        <taxon>Pseudomonadota</taxon>
        <taxon>Alphaproteobacteria</taxon>
        <taxon>Hyphomicrobiales</taxon>
        <taxon>Tepidamorphaceae</taxon>
        <taxon>Microbaculum</taxon>
    </lineage>
</organism>
<dbReference type="InterPro" id="IPR051010">
    <property type="entry name" value="BCAA_transport"/>
</dbReference>
<dbReference type="PANTHER" id="PTHR30483:SF6">
    <property type="entry name" value="PERIPLASMIC BINDING PROTEIN OF ABC TRANSPORTER FOR NATURAL AMINO ACIDS"/>
    <property type="match status" value="1"/>
</dbReference>
<reference evidence="6 7" key="1">
    <citation type="submission" date="2022-04" db="EMBL/GenBank/DDBJ databases">
        <authorList>
            <person name="Ye Y.-Q."/>
            <person name="Du Z.-J."/>
        </authorList>
    </citation>
    <scope>NUCLEOTIDE SEQUENCE [LARGE SCALE GENOMIC DNA]</scope>
    <source>
        <strain evidence="6 7">A6E488</strain>
    </source>
</reference>
<dbReference type="InterPro" id="IPR028081">
    <property type="entry name" value="Leu-bd"/>
</dbReference>
<proteinExistence type="inferred from homology"/>
<feature type="chain" id="PRO_5043543318" evidence="4">
    <location>
        <begin position="26"/>
        <end position="414"/>
    </location>
</feature>
<dbReference type="Gene3D" id="3.40.50.2300">
    <property type="match status" value="2"/>
</dbReference>
<accession>A0AAW5R0X1</accession>
<evidence type="ECO:0000256" key="2">
    <source>
        <dbReference type="ARBA" id="ARBA00022729"/>
    </source>
</evidence>
<keyword evidence="3" id="KW-0029">Amino-acid transport</keyword>
<name>A0AAW5R0X1_9HYPH</name>
<comment type="similarity">
    <text evidence="1">Belongs to the leucine-binding protein family.</text>
</comment>
<dbReference type="PANTHER" id="PTHR30483">
    <property type="entry name" value="LEUCINE-SPECIFIC-BINDING PROTEIN"/>
    <property type="match status" value="1"/>
</dbReference>
<evidence type="ECO:0000256" key="1">
    <source>
        <dbReference type="ARBA" id="ARBA00010062"/>
    </source>
</evidence>
<protein>
    <submittedName>
        <fullName evidence="6">ABC transporter substrate-binding protein</fullName>
    </submittedName>
</protein>
<dbReference type="CDD" id="cd06345">
    <property type="entry name" value="PBP1_ABC_ligand_binding-like"/>
    <property type="match status" value="1"/>
</dbReference>
<evidence type="ECO:0000259" key="5">
    <source>
        <dbReference type="Pfam" id="PF13458"/>
    </source>
</evidence>
<gene>
    <name evidence="6" type="ORF">MUB46_18855</name>
</gene>
<dbReference type="Proteomes" id="UP001320898">
    <property type="component" value="Unassembled WGS sequence"/>
</dbReference>
<dbReference type="RefSeq" id="WP_261617513.1">
    <property type="nucleotide sequence ID" value="NZ_JALIDZ010000009.1"/>
</dbReference>
<dbReference type="AlphaFoldDB" id="A0AAW5R0X1"/>
<evidence type="ECO:0000313" key="6">
    <source>
        <dbReference type="EMBL" id="MCT8973931.1"/>
    </source>
</evidence>
<feature type="domain" description="Leucine-binding protein" evidence="5">
    <location>
        <begin position="33"/>
        <end position="378"/>
    </location>
</feature>
<keyword evidence="3" id="KW-0813">Transport</keyword>
<dbReference type="GO" id="GO:0006865">
    <property type="term" value="P:amino acid transport"/>
    <property type="evidence" value="ECO:0007669"/>
    <property type="project" value="UniProtKB-KW"/>
</dbReference>
<comment type="caution">
    <text evidence="6">The sequence shown here is derived from an EMBL/GenBank/DDBJ whole genome shotgun (WGS) entry which is preliminary data.</text>
</comment>
<sequence length="414" mass="44583">MKRKYPGLRHVVATLLVGAASSGIAAPSIAADLTIGVIGPLSGPAANSGISMRQAYEAVAEQVNKDGGLEIDGETHQIKLIFEDSASRPEVGVSAAQKLLTRDNVDVLVGDSIASSVTLALMEVAPSFGKFMMSGQPVSIEIAKKIQGDPERFGNFWKGSFNSDAYARTLFETVNSLIEDGKFAAEGKKVAFIVEDTDYGKSNVEFTRPLFEEAGWTTTSDETVPLGYADFYPQLSKLRGDAPDVLVSIFTSVNSGIALVKQIDEQDLDVLHLAVYYPIRPEFLPGAGEAANGLLWTPLFFDPANNPKHKEFADTFKELTGVDGNGDHAQGFCQMSMLLDNIKKAGTVQPDKLSEAFAETDFPCVIARYVYDTDIHTPKVGADYLPVPMAQIQDGVSFAIWPKSAATAEFKPAN</sequence>
<dbReference type="InterPro" id="IPR028082">
    <property type="entry name" value="Peripla_BP_I"/>
</dbReference>